<accession>A0A3S3SZG4</accession>
<dbReference type="OrthoDB" id="1437215at2"/>
<feature type="coiled-coil region" evidence="1">
    <location>
        <begin position="129"/>
        <end position="163"/>
    </location>
</feature>
<evidence type="ECO:0000313" key="3">
    <source>
        <dbReference type="EMBL" id="RVT79568.1"/>
    </source>
</evidence>
<keyword evidence="2" id="KW-1133">Transmembrane helix</keyword>
<sequence length="225" mass="26919">MKKTEKSESIQNDFHLVKKNIELLYNENIENREEILNETSKRFNEIIKFFKGAKKLVQILFMLCFVLFTLVILSLIFNDKINHLNNEIDDIKTDTIANQILGVRRVMLPDSTYSTTYDYRTRNNKVVSYNDLLQEIDSLNLINEKNESKIDSLELKLSLQNNKVELAEKYYDIRFWRSSKVKKRDTIHYINIESKKIDSAFILLNVYRKNLFYNKNTNEWEIKQQ</sequence>
<evidence type="ECO:0000256" key="2">
    <source>
        <dbReference type="SAM" id="Phobius"/>
    </source>
</evidence>
<keyword evidence="2" id="KW-0812">Transmembrane</keyword>
<keyword evidence="2" id="KW-0472">Membrane</keyword>
<keyword evidence="1" id="KW-0175">Coiled coil</keyword>
<keyword evidence="4" id="KW-1185">Reference proteome</keyword>
<protein>
    <submittedName>
        <fullName evidence="3">Uncharacterized protein</fullName>
    </submittedName>
</protein>
<evidence type="ECO:0000313" key="4">
    <source>
        <dbReference type="Proteomes" id="UP000285211"/>
    </source>
</evidence>
<dbReference type="RefSeq" id="WP_128192888.1">
    <property type="nucleotide sequence ID" value="NZ_SACJ01000001.1"/>
</dbReference>
<dbReference type="Proteomes" id="UP000285211">
    <property type="component" value="Unassembled WGS sequence"/>
</dbReference>
<name>A0A3S3SZG4_9FLAO</name>
<feature type="transmembrane region" description="Helical" evidence="2">
    <location>
        <begin position="56"/>
        <end position="77"/>
    </location>
</feature>
<evidence type="ECO:0000256" key="1">
    <source>
        <dbReference type="SAM" id="Coils"/>
    </source>
</evidence>
<dbReference type="AlphaFoldDB" id="A0A3S3SZG4"/>
<comment type="caution">
    <text evidence="3">The sequence shown here is derived from an EMBL/GenBank/DDBJ whole genome shotgun (WGS) entry which is preliminary data.</text>
</comment>
<gene>
    <name evidence="3" type="ORF">EOD40_00185</name>
</gene>
<reference evidence="3 4" key="1">
    <citation type="submission" date="2019-01" db="EMBL/GenBank/DDBJ databases">
        <authorList>
            <person name="Chen W.-M."/>
        </authorList>
    </citation>
    <scope>NUCLEOTIDE SEQUENCE [LARGE SCALE GENOMIC DNA]</scope>
    <source>
        <strain evidence="3 4">BBQ-12</strain>
    </source>
</reference>
<proteinExistence type="predicted"/>
<dbReference type="EMBL" id="SACJ01000001">
    <property type="protein sequence ID" value="RVT79568.1"/>
    <property type="molecule type" value="Genomic_DNA"/>
</dbReference>
<organism evidence="3 4">
    <name type="scientific">Flavobacterium sufflavum</name>
    <dbReference type="NCBI Taxonomy" id="1921138"/>
    <lineage>
        <taxon>Bacteria</taxon>
        <taxon>Pseudomonadati</taxon>
        <taxon>Bacteroidota</taxon>
        <taxon>Flavobacteriia</taxon>
        <taxon>Flavobacteriales</taxon>
        <taxon>Flavobacteriaceae</taxon>
        <taxon>Flavobacterium</taxon>
    </lineage>
</organism>